<dbReference type="AlphaFoldDB" id="A0A8X6LG56"/>
<keyword evidence="3" id="KW-1185">Reference proteome</keyword>
<name>A0A8X6LG56_TRICU</name>
<dbReference type="InterPro" id="IPR031941">
    <property type="entry name" value="DUF4773"/>
</dbReference>
<reference evidence="2" key="1">
    <citation type="submission" date="2020-07" db="EMBL/GenBank/DDBJ databases">
        <title>Multicomponent nature underlies the extraordinary mechanical properties of spider dragline silk.</title>
        <authorList>
            <person name="Kono N."/>
            <person name="Nakamura H."/>
            <person name="Mori M."/>
            <person name="Yoshida Y."/>
            <person name="Ohtoshi R."/>
            <person name="Malay A.D."/>
            <person name="Moran D.A.P."/>
            <person name="Tomita M."/>
            <person name="Numata K."/>
            <person name="Arakawa K."/>
        </authorList>
    </citation>
    <scope>NUCLEOTIDE SEQUENCE</scope>
</reference>
<dbReference type="PANTHER" id="PTHR36299">
    <property type="entry name" value="AGAP008005-PA"/>
    <property type="match status" value="1"/>
</dbReference>
<sequence length="131" mass="15012">MAVFQDLGSNLGKFEDFQEDLRAELDSGKAQADFKCKCKNKTSCKCCGKLHLPRIKLKKKANNPLPICVGLPNFSVIADLCFEFYDVQIFRDKFHFCLTLRPRIMMKEIARIKVGCFTFKNEKRKPVNGKG</sequence>
<accession>A0A8X6LG56</accession>
<evidence type="ECO:0000259" key="1">
    <source>
        <dbReference type="Pfam" id="PF15998"/>
    </source>
</evidence>
<comment type="caution">
    <text evidence="2">The sequence shown here is derived from an EMBL/GenBank/DDBJ whole genome shotgun (WGS) entry which is preliminary data.</text>
</comment>
<dbReference type="EMBL" id="BMAO01035792">
    <property type="protein sequence ID" value="GFR05964.1"/>
    <property type="molecule type" value="Genomic_DNA"/>
</dbReference>
<evidence type="ECO:0000313" key="2">
    <source>
        <dbReference type="EMBL" id="GFR05964.1"/>
    </source>
</evidence>
<evidence type="ECO:0000313" key="3">
    <source>
        <dbReference type="Proteomes" id="UP000887116"/>
    </source>
</evidence>
<dbReference type="OrthoDB" id="5952164at2759"/>
<dbReference type="Proteomes" id="UP000887116">
    <property type="component" value="Unassembled WGS sequence"/>
</dbReference>
<proteinExistence type="predicted"/>
<protein>
    <submittedName>
        <fullName evidence="2">DUF4773 domain-containing protein</fullName>
    </submittedName>
</protein>
<dbReference type="Pfam" id="PF15998">
    <property type="entry name" value="DUF4773"/>
    <property type="match status" value="1"/>
</dbReference>
<feature type="domain" description="DUF4773" evidence="1">
    <location>
        <begin position="60"/>
        <end position="121"/>
    </location>
</feature>
<dbReference type="PANTHER" id="PTHR36299:SF2">
    <property type="entry name" value="DUF4773 DOMAIN-CONTAINING PROTEIN"/>
    <property type="match status" value="1"/>
</dbReference>
<organism evidence="2 3">
    <name type="scientific">Trichonephila clavata</name>
    <name type="common">Joro spider</name>
    <name type="synonym">Nephila clavata</name>
    <dbReference type="NCBI Taxonomy" id="2740835"/>
    <lineage>
        <taxon>Eukaryota</taxon>
        <taxon>Metazoa</taxon>
        <taxon>Ecdysozoa</taxon>
        <taxon>Arthropoda</taxon>
        <taxon>Chelicerata</taxon>
        <taxon>Arachnida</taxon>
        <taxon>Araneae</taxon>
        <taxon>Araneomorphae</taxon>
        <taxon>Entelegynae</taxon>
        <taxon>Araneoidea</taxon>
        <taxon>Nephilidae</taxon>
        <taxon>Trichonephila</taxon>
    </lineage>
</organism>
<gene>
    <name evidence="2" type="primary">AVEN_242751_1</name>
    <name evidence="2" type="ORF">TNCT_532942</name>
</gene>